<protein>
    <submittedName>
        <fullName evidence="2">Uncharacterized protein</fullName>
    </submittedName>
</protein>
<comment type="caution">
    <text evidence="2">The sequence shown here is derived from an EMBL/GenBank/DDBJ whole genome shotgun (WGS) entry which is preliminary data.</text>
</comment>
<feature type="compositionally biased region" description="Polar residues" evidence="1">
    <location>
        <begin position="110"/>
        <end position="119"/>
    </location>
</feature>
<dbReference type="Proteomes" id="UP000225706">
    <property type="component" value="Unassembled WGS sequence"/>
</dbReference>
<dbReference type="OrthoDB" id="6007597at2759"/>
<gene>
    <name evidence="2" type="ORF">AWC38_SpisGene3736</name>
</gene>
<reference evidence="3" key="1">
    <citation type="journal article" date="2017" name="bioRxiv">
        <title>Comparative analysis of the genomes of Stylophora pistillata and Acropora digitifera provides evidence for extensive differences between species of corals.</title>
        <authorList>
            <person name="Voolstra C.R."/>
            <person name="Li Y."/>
            <person name="Liew Y.J."/>
            <person name="Baumgarten S."/>
            <person name="Zoccola D."/>
            <person name="Flot J.-F."/>
            <person name="Tambutte S."/>
            <person name="Allemand D."/>
            <person name="Aranda M."/>
        </authorList>
    </citation>
    <scope>NUCLEOTIDE SEQUENCE [LARGE SCALE GENOMIC DNA]</scope>
</reference>
<accession>A0A2B4SQS0</accession>
<organism evidence="2 3">
    <name type="scientific">Stylophora pistillata</name>
    <name type="common">Smooth cauliflower coral</name>
    <dbReference type="NCBI Taxonomy" id="50429"/>
    <lineage>
        <taxon>Eukaryota</taxon>
        <taxon>Metazoa</taxon>
        <taxon>Cnidaria</taxon>
        <taxon>Anthozoa</taxon>
        <taxon>Hexacorallia</taxon>
        <taxon>Scleractinia</taxon>
        <taxon>Astrocoeniina</taxon>
        <taxon>Pocilloporidae</taxon>
        <taxon>Stylophora</taxon>
    </lineage>
</organism>
<evidence type="ECO:0000313" key="2">
    <source>
        <dbReference type="EMBL" id="PFX31459.1"/>
    </source>
</evidence>
<feature type="region of interest" description="Disordered" evidence="1">
    <location>
        <begin position="1"/>
        <end position="129"/>
    </location>
</feature>
<feature type="compositionally biased region" description="Basic and acidic residues" evidence="1">
    <location>
        <begin position="150"/>
        <end position="159"/>
    </location>
</feature>
<feature type="region of interest" description="Disordered" evidence="1">
    <location>
        <begin position="148"/>
        <end position="177"/>
    </location>
</feature>
<proteinExistence type="predicted"/>
<dbReference type="AlphaFoldDB" id="A0A2B4SQS0"/>
<keyword evidence="3" id="KW-1185">Reference proteome</keyword>
<evidence type="ECO:0000256" key="1">
    <source>
        <dbReference type="SAM" id="MobiDB-lite"/>
    </source>
</evidence>
<dbReference type="EMBL" id="LSMT01000035">
    <property type="protein sequence ID" value="PFX31459.1"/>
    <property type="molecule type" value="Genomic_DNA"/>
</dbReference>
<name>A0A2B4SQS0_STYPI</name>
<feature type="compositionally biased region" description="Polar residues" evidence="1">
    <location>
        <begin position="70"/>
        <end position="88"/>
    </location>
</feature>
<feature type="compositionally biased region" description="Basic and acidic residues" evidence="1">
    <location>
        <begin position="1"/>
        <end position="12"/>
    </location>
</feature>
<evidence type="ECO:0000313" key="3">
    <source>
        <dbReference type="Proteomes" id="UP000225706"/>
    </source>
</evidence>
<sequence length="327" mass="36710">MDRSKSNADVVRRTSLNWENGEPSPTWLRTYQREDEEEAMKKATRVSLEEESRSSDFSSDETSDLLQPTPGFNGSSKSLQVRGTSSTPVEVIEILDSTKKEKHEPKKRTGTASPPTSSSDENDNYKDNWHSTIASDKTMNNFLSSIFEMPDQRRERDENGESTYYDTYEGADGRRPMTGALNMQDNTIINVADPTNNKDVVNLQKLNSELSSKVDTSTFTTELGKKADSSDLNDYFNKRNDNTIDGTISFNGHLPNRDRQIVNLEFLGLKEQALQFGIGGFSLKLFRLEKSSTGKCENLDIVTDGQWQLQLPNLISDEGSSELNSKS</sequence>